<evidence type="ECO:0000313" key="2">
    <source>
        <dbReference type="Proteomes" id="UP000035170"/>
    </source>
</evidence>
<protein>
    <submittedName>
        <fullName evidence="1">Uncharacterized protein</fullName>
    </submittedName>
</protein>
<organism evidence="1 2">
    <name type="scientific">Variovorax paradoxus</name>
    <dbReference type="NCBI Taxonomy" id="34073"/>
    <lineage>
        <taxon>Bacteria</taxon>
        <taxon>Pseudomonadati</taxon>
        <taxon>Pseudomonadota</taxon>
        <taxon>Betaproteobacteria</taxon>
        <taxon>Burkholderiales</taxon>
        <taxon>Comamonadaceae</taxon>
        <taxon>Variovorax</taxon>
    </lineage>
</organism>
<accession>A0A0H2MAC9</accession>
<dbReference type="AlphaFoldDB" id="A0A0H2MAC9"/>
<dbReference type="Proteomes" id="UP000035170">
    <property type="component" value="Unassembled WGS sequence"/>
</dbReference>
<dbReference type="RefSeq" id="WP_047783650.1">
    <property type="nucleotide sequence ID" value="NZ_JZWI01000006.1"/>
</dbReference>
<evidence type="ECO:0000313" key="1">
    <source>
        <dbReference type="EMBL" id="KLN57627.1"/>
    </source>
</evidence>
<reference evidence="1 2" key="1">
    <citation type="submission" date="2015-03" db="EMBL/GenBank/DDBJ databases">
        <title>Genome sequence of Variovorax paradoxus TBEA6.</title>
        <authorList>
            <person name="Poehlein A."/>
            <person name="Schuldes J."/>
            <person name="Wuebbeler J.H."/>
            <person name="Hiessl S."/>
            <person name="Steinbuechel A."/>
            <person name="Daniel R."/>
        </authorList>
    </citation>
    <scope>NUCLEOTIDE SEQUENCE [LARGE SCALE GENOMIC DNA]</scope>
    <source>
        <strain evidence="1 2">TBEA6</strain>
    </source>
</reference>
<comment type="caution">
    <text evidence="1">The sequence shown here is derived from an EMBL/GenBank/DDBJ whole genome shotgun (WGS) entry which is preliminary data.</text>
</comment>
<proteinExistence type="predicted"/>
<dbReference type="EMBL" id="JZWI01000006">
    <property type="protein sequence ID" value="KLN57627.1"/>
    <property type="molecule type" value="Genomic_DNA"/>
</dbReference>
<gene>
    <name evidence="1" type="ORF">VPARA_11400</name>
</gene>
<name>A0A0H2MAC9_VARPD</name>
<keyword evidence="2" id="KW-1185">Reference proteome</keyword>
<dbReference type="PATRIC" id="fig|34073.19.peg.1160"/>
<sequence length="116" mass="12974">MDANRANQVELTIQIKALRLDGKKMTISVFRQLKRSSAVIGGPNDVPRLNDTLNRWGYVRHDDGGGRLWLIAETRGELVRCNLHSADIGYESPKSKLLDKVRADVLANCEQLFIAA</sequence>